<dbReference type="SUPFAM" id="SSF51735">
    <property type="entry name" value="NAD(P)-binding Rossmann-fold domains"/>
    <property type="match status" value="1"/>
</dbReference>
<dbReference type="GO" id="GO:0004029">
    <property type="term" value="F:aldehyde dehydrogenase (NAD+) activity"/>
    <property type="evidence" value="ECO:0007669"/>
    <property type="project" value="TreeGrafter"/>
</dbReference>
<dbReference type="InterPro" id="IPR036291">
    <property type="entry name" value="NAD(P)-bd_dom_sf"/>
</dbReference>
<dbReference type="Proteomes" id="UP001056384">
    <property type="component" value="Chromosome 2"/>
</dbReference>
<sequence>MPLKVLRTGATGFVGAHVLRILVQQGHTVVAAVRSQAKHAQIEKSYLVSTVSTVLVPDITANGAFNDAVQSEPPFDAVIHTASPSHFKSTEYQKDILDLCSKECSGCENVKRT</sequence>
<evidence type="ECO:0000313" key="2">
    <source>
        <dbReference type="EMBL" id="USW50308.1"/>
    </source>
</evidence>
<dbReference type="Gene3D" id="3.40.50.720">
    <property type="entry name" value="NAD(P)-binding Rossmann-like Domain"/>
    <property type="match status" value="1"/>
</dbReference>
<dbReference type="AlphaFoldDB" id="A0A9Q9AQE0"/>
<keyword evidence="3" id="KW-1185">Reference proteome</keyword>
<evidence type="ECO:0000259" key="1">
    <source>
        <dbReference type="Pfam" id="PF01370"/>
    </source>
</evidence>
<dbReference type="InterPro" id="IPR051783">
    <property type="entry name" value="NAD(P)-dependent_oxidoreduct"/>
</dbReference>
<reference evidence="2" key="1">
    <citation type="submission" date="2022-06" db="EMBL/GenBank/DDBJ databases">
        <title>Complete genome sequences of two strains of the flax pathogen Septoria linicola.</title>
        <authorList>
            <person name="Lapalu N."/>
            <person name="Simon A."/>
            <person name="Demenou B."/>
            <person name="Paumier D."/>
            <person name="Guillot M.-P."/>
            <person name="Gout L."/>
            <person name="Valade R."/>
        </authorList>
    </citation>
    <scope>NUCLEOTIDE SEQUENCE</scope>
    <source>
        <strain evidence="2">SE15195</strain>
    </source>
</reference>
<gene>
    <name evidence="2" type="ORF">Slin15195_G036270</name>
</gene>
<dbReference type="PANTHER" id="PTHR48079:SF6">
    <property type="entry name" value="NAD(P)-BINDING DOMAIN-CONTAINING PROTEIN-RELATED"/>
    <property type="match status" value="1"/>
</dbReference>
<evidence type="ECO:0000313" key="3">
    <source>
        <dbReference type="Proteomes" id="UP001056384"/>
    </source>
</evidence>
<dbReference type="Pfam" id="PF01370">
    <property type="entry name" value="Epimerase"/>
    <property type="match status" value="1"/>
</dbReference>
<protein>
    <submittedName>
        <fullName evidence="2">NAD-dependent epimerase/dehydratase, NAD(P)-binding domain superfamily</fullName>
    </submittedName>
</protein>
<dbReference type="GO" id="GO:0005737">
    <property type="term" value="C:cytoplasm"/>
    <property type="evidence" value="ECO:0007669"/>
    <property type="project" value="TreeGrafter"/>
</dbReference>
<proteinExistence type="predicted"/>
<dbReference type="PANTHER" id="PTHR48079">
    <property type="entry name" value="PROTEIN YEEZ"/>
    <property type="match status" value="1"/>
</dbReference>
<dbReference type="OrthoDB" id="2735536at2759"/>
<name>A0A9Q9AQE0_9PEZI</name>
<feature type="domain" description="NAD-dependent epimerase/dehydratase" evidence="1">
    <location>
        <begin position="8"/>
        <end position="91"/>
    </location>
</feature>
<organism evidence="2 3">
    <name type="scientific">Septoria linicola</name>
    <dbReference type="NCBI Taxonomy" id="215465"/>
    <lineage>
        <taxon>Eukaryota</taxon>
        <taxon>Fungi</taxon>
        <taxon>Dikarya</taxon>
        <taxon>Ascomycota</taxon>
        <taxon>Pezizomycotina</taxon>
        <taxon>Dothideomycetes</taxon>
        <taxon>Dothideomycetidae</taxon>
        <taxon>Mycosphaerellales</taxon>
        <taxon>Mycosphaerellaceae</taxon>
        <taxon>Septoria</taxon>
    </lineage>
</organism>
<accession>A0A9Q9AQE0</accession>
<dbReference type="EMBL" id="CP099419">
    <property type="protein sequence ID" value="USW50308.1"/>
    <property type="molecule type" value="Genomic_DNA"/>
</dbReference>
<dbReference type="InterPro" id="IPR001509">
    <property type="entry name" value="Epimerase_deHydtase"/>
</dbReference>